<feature type="transmembrane region" description="Helical" evidence="1">
    <location>
        <begin position="105"/>
        <end position="125"/>
    </location>
</feature>
<feature type="transmembrane region" description="Helical" evidence="1">
    <location>
        <begin position="79"/>
        <end position="99"/>
    </location>
</feature>
<dbReference type="Proteomes" id="UP000246569">
    <property type="component" value="Unassembled WGS sequence"/>
</dbReference>
<protein>
    <submittedName>
        <fullName evidence="2">RseC/MucC-like positive regulator of sigma(E)</fullName>
    </submittedName>
</protein>
<organism evidence="2 3">
    <name type="scientific">Plasticicumulans acidivorans</name>
    <dbReference type="NCBI Taxonomy" id="886464"/>
    <lineage>
        <taxon>Bacteria</taxon>
        <taxon>Pseudomonadati</taxon>
        <taxon>Pseudomonadota</taxon>
        <taxon>Gammaproteobacteria</taxon>
        <taxon>Candidatus Competibacteraceae</taxon>
        <taxon>Plasticicumulans</taxon>
    </lineage>
</organism>
<dbReference type="PIRSF" id="PIRSF004923">
    <property type="entry name" value="RseC"/>
    <property type="match status" value="1"/>
</dbReference>
<keyword evidence="1" id="KW-0472">Membrane</keyword>
<dbReference type="AlphaFoldDB" id="A0A317MQQ3"/>
<evidence type="ECO:0000313" key="2">
    <source>
        <dbReference type="EMBL" id="PWV59015.1"/>
    </source>
</evidence>
<dbReference type="Pfam" id="PF04246">
    <property type="entry name" value="RseC_MucC"/>
    <property type="match status" value="1"/>
</dbReference>
<keyword evidence="1" id="KW-1133">Transmembrane helix</keyword>
<dbReference type="OrthoDB" id="9795854at2"/>
<evidence type="ECO:0000256" key="1">
    <source>
        <dbReference type="SAM" id="Phobius"/>
    </source>
</evidence>
<dbReference type="InterPro" id="IPR007359">
    <property type="entry name" value="SigmaE_reg_RseC_MucC"/>
</dbReference>
<accession>A0A317MQQ3</accession>
<gene>
    <name evidence="2" type="ORF">C7443_11212</name>
</gene>
<dbReference type="RefSeq" id="WP_110019792.1">
    <property type="nucleotide sequence ID" value="NZ_QGTJ01000012.1"/>
</dbReference>
<dbReference type="InterPro" id="IPR026268">
    <property type="entry name" value="RseC"/>
</dbReference>
<sequence length="151" mass="14974">MNIVSGVVTRQTESGAVVRVSRASACGSCKQASGCAVTKLGALAGPGEMDVLVGCITPLAPGSQVALELDPNTLLRAAALAYGLPLLTALTGLGLAAALDAQASGQGAGLCAGLVAGLFAARWLAARSRSGFAPQLSLPHQSTPDSDGEFR</sequence>
<dbReference type="EMBL" id="QGTJ01000012">
    <property type="protein sequence ID" value="PWV59015.1"/>
    <property type="molecule type" value="Genomic_DNA"/>
</dbReference>
<proteinExistence type="predicted"/>
<reference evidence="2 3" key="1">
    <citation type="submission" date="2018-05" db="EMBL/GenBank/DDBJ databases">
        <title>Genomic Encyclopedia of Type Strains, Phase IV (KMG-IV): sequencing the most valuable type-strain genomes for metagenomic binning, comparative biology and taxonomic classification.</title>
        <authorList>
            <person name="Goeker M."/>
        </authorList>
    </citation>
    <scope>NUCLEOTIDE SEQUENCE [LARGE SCALE GENOMIC DNA]</scope>
    <source>
        <strain evidence="2 3">DSM 23606</strain>
    </source>
</reference>
<dbReference type="PANTHER" id="PTHR35867">
    <property type="entry name" value="PROTEIN RSEC"/>
    <property type="match status" value="1"/>
</dbReference>
<comment type="caution">
    <text evidence="2">The sequence shown here is derived from an EMBL/GenBank/DDBJ whole genome shotgun (WGS) entry which is preliminary data.</text>
</comment>
<evidence type="ECO:0000313" key="3">
    <source>
        <dbReference type="Proteomes" id="UP000246569"/>
    </source>
</evidence>
<keyword evidence="1" id="KW-0812">Transmembrane</keyword>
<name>A0A317MQQ3_9GAMM</name>
<dbReference type="PANTHER" id="PTHR35867:SF1">
    <property type="entry name" value="PROTEIN RSEC"/>
    <property type="match status" value="1"/>
</dbReference>
<keyword evidence="3" id="KW-1185">Reference proteome</keyword>